<dbReference type="CDD" id="cd04179">
    <property type="entry name" value="DPM_DPG-synthase_like"/>
    <property type="match status" value="1"/>
</dbReference>
<dbReference type="Pfam" id="PF00535">
    <property type="entry name" value="Glycos_transf_2"/>
    <property type="match status" value="1"/>
</dbReference>
<dbReference type="KEGG" id="anf:AQPE_1048"/>
<organism evidence="2 3">
    <name type="scientific">Aquipluma nitroreducens</name>
    <dbReference type="NCBI Taxonomy" id="2010828"/>
    <lineage>
        <taxon>Bacteria</taxon>
        <taxon>Pseudomonadati</taxon>
        <taxon>Bacteroidota</taxon>
        <taxon>Bacteroidia</taxon>
        <taxon>Marinilabiliales</taxon>
        <taxon>Prolixibacteraceae</taxon>
        <taxon>Aquipluma</taxon>
    </lineage>
</organism>
<dbReference type="AlphaFoldDB" id="A0A5K7S5R5"/>
<dbReference type="RefSeq" id="WP_318349935.1">
    <property type="nucleotide sequence ID" value="NZ_AP018694.1"/>
</dbReference>
<dbReference type="PANTHER" id="PTHR48090:SF7">
    <property type="entry name" value="RFBJ PROTEIN"/>
    <property type="match status" value="1"/>
</dbReference>
<dbReference type="GO" id="GO:0016740">
    <property type="term" value="F:transferase activity"/>
    <property type="evidence" value="ECO:0007669"/>
    <property type="project" value="UniProtKB-KW"/>
</dbReference>
<reference evidence="2" key="1">
    <citation type="journal article" date="2020" name="Int. J. Syst. Evol. Microbiol.">
        <title>Aquipluma nitroreducens gen. nov. sp. nov., a novel facultatively anaerobic bacterium isolated from a freshwater lake.</title>
        <authorList>
            <person name="Watanabe M."/>
            <person name="Kojima H."/>
            <person name="Fukui M."/>
        </authorList>
    </citation>
    <scope>NUCLEOTIDE SEQUENCE</scope>
    <source>
        <strain evidence="2">MeG22</strain>
    </source>
</reference>
<dbReference type="PANTHER" id="PTHR48090">
    <property type="entry name" value="UNDECAPRENYL-PHOSPHATE 4-DEOXY-4-FORMAMIDO-L-ARABINOSE TRANSFERASE-RELATED"/>
    <property type="match status" value="1"/>
</dbReference>
<dbReference type="Proteomes" id="UP001193389">
    <property type="component" value="Chromosome"/>
</dbReference>
<evidence type="ECO:0000259" key="1">
    <source>
        <dbReference type="Pfam" id="PF00535"/>
    </source>
</evidence>
<gene>
    <name evidence="2" type="ORF">AQPE_1048</name>
</gene>
<dbReference type="InterPro" id="IPR001173">
    <property type="entry name" value="Glyco_trans_2-like"/>
</dbReference>
<dbReference type="SUPFAM" id="SSF53448">
    <property type="entry name" value="Nucleotide-diphospho-sugar transferases"/>
    <property type="match status" value="1"/>
</dbReference>
<evidence type="ECO:0000313" key="3">
    <source>
        <dbReference type="Proteomes" id="UP001193389"/>
    </source>
</evidence>
<evidence type="ECO:0000313" key="2">
    <source>
        <dbReference type="EMBL" id="BBE16901.1"/>
    </source>
</evidence>
<feature type="domain" description="Glycosyltransferase 2-like" evidence="1">
    <location>
        <begin position="9"/>
        <end position="170"/>
    </location>
</feature>
<dbReference type="InterPro" id="IPR050256">
    <property type="entry name" value="Glycosyltransferase_2"/>
</dbReference>
<dbReference type="EMBL" id="AP018694">
    <property type="protein sequence ID" value="BBE16901.1"/>
    <property type="molecule type" value="Genomic_DNA"/>
</dbReference>
<dbReference type="Gene3D" id="3.90.550.10">
    <property type="entry name" value="Spore Coat Polysaccharide Biosynthesis Protein SpsA, Chain A"/>
    <property type="match status" value="1"/>
</dbReference>
<keyword evidence="3" id="KW-1185">Reference proteome</keyword>
<sequence>MINGKKVVVVLPAYNAAKTLEITYNEIDFSIVDEVILVDDKSKDETVKEAGRLGIKHIISHEVNKGYGGNQKTCYNKALELGADIVIMLHPDYQYTPKLIPSMSHLIANELYHVVLGSRILGKGALAGGMPWYKYIANRLLTLFQNIMMNAKLSEYHTGYRAFSREVLEKVNYNANSDNFVFDNQMLAQIWYAGYEMAEITCPTKYFDDASSINIKNSSIYGIGVLKTSIQYRLQKWGILKNIIYKKNN</sequence>
<keyword evidence="2" id="KW-0808">Transferase</keyword>
<name>A0A5K7S5R5_9BACT</name>
<protein>
    <submittedName>
        <fullName evidence="2">Glycosyl transferase, group 2 family protein</fullName>
    </submittedName>
</protein>
<dbReference type="InterPro" id="IPR029044">
    <property type="entry name" value="Nucleotide-diphossugar_trans"/>
</dbReference>
<accession>A0A5K7S5R5</accession>
<proteinExistence type="predicted"/>